<dbReference type="CDD" id="cd01577">
    <property type="entry name" value="IPMI_Swivel"/>
    <property type="match status" value="1"/>
</dbReference>
<dbReference type="GO" id="GO:0003861">
    <property type="term" value="F:3-isopropylmalate dehydratase activity"/>
    <property type="evidence" value="ECO:0007669"/>
    <property type="project" value="UniProtKB-EC"/>
</dbReference>
<evidence type="ECO:0000313" key="12">
    <source>
        <dbReference type="EMBL" id="WWT53933.1"/>
    </source>
</evidence>
<keyword evidence="8 10" id="KW-0456">Lyase</keyword>
<dbReference type="InterPro" id="IPR033940">
    <property type="entry name" value="IPMI_Swivel"/>
</dbReference>
<dbReference type="Pfam" id="PF00694">
    <property type="entry name" value="Aconitase_C"/>
    <property type="match status" value="1"/>
</dbReference>
<gene>
    <name evidence="10 12" type="primary">leuD</name>
    <name evidence="12" type="ORF">V8J38_11795</name>
</gene>
<organism evidence="12 13">
    <name type="scientific">Brevundimonas olei</name>
    <dbReference type="NCBI Taxonomy" id="657642"/>
    <lineage>
        <taxon>Bacteria</taxon>
        <taxon>Pseudomonadati</taxon>
        <taxon>Pseudomonadota</taxon>
        <taxon>Alphaproteobacteria</taxon>
        <taxon>Caulobacterales</taxon>
        <taxon>Caulobacteraceae</taxon>
        <taxon>Brevundimonas</taxon>
    </lineage>
</organism>
<evidence type="ECO:0000256" key="4">
    <source>
        <dbReference type="ARBA" id="ARBA00009845"/>
    </source>
</evidence>
<keyword evidence="7 10" id="KW-0028">Amino-acid biosynthesis</keyword>
<dbReference type="InterPro" id="IPR050075">
    <property type="entry name" value="LeuD"/>
</dbReference>
<dbReference type="Gene3D" id="3.20.19.10">
    <property type="entry name" value="Aconitase, domain 4"/>
    <property type="match status" value="1"/>
</dbReference>
<dbReference type="SUPFAM" id="SSF52016">
    <property type="entry name" value="LeuD/IlvD-like"/>
    <property type="match status" value="1"/>
</dbReference>
<comment type="function">
    <text evidence="2 10">Catalyzes the isomerization between 2-isopropylmalate and 3-isopropylmalate, via the formation of 2-isopropylmaleate.</text>
</comment>
<sequence length="202" mass="21761">MQPFVTLDAVAAALPIANIDTDKLVPGRFLKGVTRAGLGRILLHPLRFDADDRPRSDFVLNQSPWDRAGVLIALDNFGCGSSREHAPWALADFGIRCVIAPSFADIFRNNCLKNGILPLILPEADCLALMDLARDPAAALFSVSLPDQTVTAGGRVWSFDIGAADKVKLLEGKDEIDVALARMAEIERFEAGIGYAAPHLTP</sequence>
<accession>A0ABZ2IF33</accession>
<comment type="catalytic activity">
    <reaction evidence="1 10">
        <text>(2R,3S)-3-isopropylmalate = (2S)-2-isopropylmalate</text>
        <dbReference type="Rhea" id="RHEA:32287"/>
        <dbReference type="ChEBI" id="CHEBI:1178"/>
        <dbReference type="ChEBI" id="CHEBI:35121"/>
        <dbReference type="EC" id="4.2.1.33"/>
    </reaction>
</comment>
<evidence type="ECO:0000259" key="11">
    <source>
        <dbReference type="Pfam" id="PF00694"/>
    </source>
</evidence>
<evidence type="ECO:0000256" key="6">
    <source>
        <dbReference type="ARBA" id="ARBA00022430"/>
    </source>
</evidence>
<dbReference type="InterPro" id="IPR004431">
    <property type="entry name" value="3-IsopropMal_deHydase_ssu"/>
</dbReference>
<keyword evidence="9 10" id="KW-0100">Branched-chain amino acid biosynthesis</keyword>
<feature type="domain" description="Aconitase A/isopropylmalate dehydratase small subunit swivel" evidence="11">
    <location>
        <begin position="1"/>
        <end position="123"/>
    </location>
</feature>
<dbReference type="NCBIfam" id="TIGR00171">
    <property type="entry name" value="leuD"/>
    <property type="match status" value="1"/>
</dbReference>
<evidence type="ECO:0000313" key="13">
    <source>
        <dbReference type="Proteomes" id="UP001363460"/>
    </source>
</evidence>
<dbReference type="HAMAP" id="MF_01031">
    <property type="entry name" value="LeuD_type1"/>
    <property type="match status" value="1"/>
</dbReference>
<dbReference type="RefSeq" id="WP_338575907.1">
    <property type="nucleotide sequence ID" value="NZ_CP146369.1"/>
</dbReference>
<evidence type="ECO:0000256" key="1">
    <source>
        <dbReference type="ARBA" id="ARBA00000491"/>
    </source>
</evidence>
<protein>
    <recommendedName>
        <fullName evidence="10">3-isopropylmalate dehydratase small subunit</fullName>
        <ecNumber evidence="10">4.2.1.33</ecNumber>
    </recommendedName>
    <alternativeName>
        <fullName evidence="10">Alpha-IPM isomerase</fullName>
        <shortName evidence="10">IPMI</shortName>
    </alternativeName>
    <alternativeName>
        <fullName evidence="10">Isopropylmalate isomerase</fullName>
    </alternativeName>
</protein>
<reference evidence="12 13" key="1">
    <citation type="submission" date="2024-02" db="EMBL/GenBank/DDBJ databases">
        <title>Distribution and functional of Brevundimonas-related endobacteria within Verticillium dahliae.</title>
        <authorList>
            <person name="Zeng H."/>
        </authorList>
    </citation>
    <scope>NUCLEOTIDE SEQUENCE [LARGE SCALE GENOMIC DNA]</scope>
    <source>
        <strain evidence="12 13">TRM 44200</strain>
    </source>
</reference>
<dbReference type="PANTHER" id="PTHR43345:SF5">
    <property type="entry name" value="3-ISOPROPYLMALATE DEHYDRATASE SMALL SUBUNIT"/>
    <property type="match status" value="1"/>
</dbReference>
<comment type="subunit">
    <text evidence="5 10">Heterodimer of LeuC and LeuD.</text>
</comment>
<evidence type="ECO:0000256" key="7">
    <source>
        <dbReference type="ARBA" id="ARBA00022605"/>
    </source>
</evidence>
<proteinExistence type="inferred from homology"/>
<dbReference type="NCBIfam" id="NF002458">
    <property type="entry name" value="PRK01641.1"/>
    <property type="match status" value="1"/>
</dbReference>
<dbReference type="InterPro" id="IPR015928">
    <property type="entry name" value="Aconitase/3IPM_dehydase_swvl"/>
</dbReference>
<evidence type="ECO:0000256" key="5">
    <source>
        <dbReference type="ARBA" id="ARBA00011271"/>
    </source>
</evidence>
<evidence type="ECO:0000256" key="9">
    <source>
        <dbReference type="ARBA" id="ARBA00023304"/>
    </source>
</evidence>
<comment type="similarity">
    <text evidence="4 10">Belongs to the LeuD family. LeuD type 1 subfamily.</text>
</comment>
<keyword evidence="13" id="KW-1185">Reference proteome</keyword>
<name>A0ABZ2IF33_9CAUL</name>
<dbReference type="InterPro" id="IPR000573">
    <property type="entry name" value="AconitaseA/IPMdHydase_ssu_swvl"/>
</dbReference>
<evidence type="ECO:0000256" key="2">
    <source>
        <dbReference type="ARBA" id="ARBA00002695"/>
    </source>
</evidence>
<dbReference type="EC" id="4.2.1.33" evidence="10"/>
<dbReference type="Proteomes" id="UP001363460">
    <property type="component" value="Chromosome"/>
</dbReference>
<evidence type="ECO:0000256" key="8">
    <source>
        <dbReference type="ARBA" id="ARBA00023239"/>
    </source>
</evidence>
<keyword evidence="6 10" id="KW-0432">Leucine biosynthesis</keyword>
<evidence type="ECO:0000256" key="10">
    <source>
        <dbReference type="HAMAP-Rule" id="MF_01031"/>
    </source>
</evidence>
<comment type="pathway">
    <text evidence="3 10">Amino-acid biosynthesis; L-leucine biosynthesis; L-leucine from 3-methyl-2-oxobutanoate: step 2/4.</text>
</comment>
<evidence type="ECO:0000256" key="3">
    <source>
        <dbReference type="ARBA" id="ARBA00004729"/>
    </source>
</evidence>
<dbReference type="EMBL" id="CP146369">
    <property type="protein sequence ID" value="WWT53933.1"/>
    <property type="molecule type" value="Genomic_DNA"/>
</dbReference>
<dbReference type="PANTHER" id="PTHR43345">
    <property type="entry name" value="3-ISOPROPYLMALATE DEHYDRATASE SMALL SUBUNIT 2-RELATED-RELATED"/>
    <property type="match status" value="1"/>
</dbReference>